<dbReference type="AlphaFoldDB" id="A0A096EQ43"/>
<reference evidence="1 2" key="1">
    <citation type="submission" date="2013-09" db="EMBL/GenBank/DDBJ databases">
        <title>High correlation between genotypes and phenotypes of environmental bacteria Comamonas testosteroni strains.</title>
        <authorList>
            <person name="Liu L."/>
            <person name="Zhu W."/>
            <person name="Xia X."/>
            <person name="Xu B."/>
            <person name="Luo M."/>
            <person name="Wang G."/>
        </authorList>
    </citation>
    <scope>NUCLEOTIDE SEQUENCE [LARGE SCALE GENOMIC DNA]</scope>
    <source>
        <strain evidence="1 2">JL14</strain>
    </source>
</reference>
<evidence type="ECO:0000313" key="1">
    <source>
        <dbReference type="EMBL" id="KGG93756.1"/>
    </source>
</evidence>
<gene>
    <name evidence="1" type="ORF">P245_08390</name>
</gene>
<organism evidence="1 2">
    <name type="scientific">Comamonas thiooxydans</name>
    <dbReference type="NCBI Taxonomy" id="363952"/>
    <lineage>
        <taxon>Bacteria</taxon>
        <taxon>Pseudomonadati</taxon>
        <taxon>Pseudomonadota</taxon>
        <taxon>Betaproteobacteria</taxon>
        <taxon>Burkholderiales</taxon>
        <taxon>Comamonadaceae</taxon>
        <taxon>Comamonas</taxon>
    </lineage>
</organism>
<comment type="caution">
    <text evidence="1">The sequence shown here is derived from an EMBL/GenBank/DDBJ whole genome shotgun (WGS) entry which is preliminary data.</text>
</comment>
<sequence>MTVVAMGVERSVNIDVAGQQGRSDSLSDIDLM</sequence>
<evidence type="ECO:0000313" key="2">
    <source>
        <dbReference type="Proteomes" id="UP000029567"/>
    </source>
</evidence>
<protein>
    <submittedName>
        <fullName evidence="1">Uncharacterized protein</fullName>
    </submittedName>
</protein>
<accession>A0A096EQ43</accession>
<dbReference type="EMBL" id="AWTN01000083">
    <property type="protein sequence ID" value="KGG93756.1"/>
    <property type="molecule type" value="Genomic_DNA"/>
</dbReference>
<proteinExistence type="predicted"/>
<dbReference type="Proteomes" id="UP000029567">
    <property type="component" value="Unassembled WGS sequence"/>
</dbReference>
<name>A0A096EQ43_9BURK</name>